<evidence type="ECO:0000259" key="2">
    <source>
        <dbReference type="Pfam" id="PF26616"/>
    </source>
</evidence>
<evidence type="ECO:0000256" key="1">
    <source>
        <dbReference type="SAM" id="Phobius"/>
    </source>
</evidence>
<keyword evidence="4" id="KW-1185">Reference proteome</keyword>
<name>A0A161VWP4_COLIC</name>
<protein>
    <submittedName>
        <fullName evidence="3">Fungal specific transcription factor domain-containing protein</fullName>
    </submittedName>
</protein>
<sequence>MLLRLMTFYQVMPQFLDFLHIYASHHGRDRELRFSGFRTDKTLANPISGTVIHELGRSGRRYQLCFNLKTVSLKEQGDWKIRQAVFHHQFDIGQGTQLWIIGDPHASLKRHTAELFPEGKVYPTSFSTVQQGFKSSLEVHLNFAQWATLEWRWHILYLEERAEELTKPARIREKVHIEKLEPESLSDVQNWEERTNDTIMAMESNVNILRLQQKFYRDIVKDDSFPRREQRGCQQTVKSHNSQLEELICETQVQIMRAKVLVKTVADRKTILIQHLQTQHAIVSSKLTVTMYEQADRSAVEAIAVRIVTIVTLIYLPATFSSTFFSTDVVKYQDGEVFSKIALERFLQVTLPLMFLTFVSAGLWFWVEWRRRAQNSRRIRRYFLDLFSQETEKLEP</sequence>
<comment type="caution">
    <text evidence="3">The sequence shown here is derived from an EMBL/GenBank/DDBJ whole genome shotgun (WGS) entry which is preliminary data.</text>
</comment>
<keyword evidence="1" id="KW-0812">Transmembrane</keyword>
<dbReference type="EMBL" id="LFIW01002896">
    <property type="protein sequence ID" value="KZL63053.1"/>
    <property type="molecule type" value="Genomic_DNA"/>
</dbReference>
<dbReference type="Pfam" id="PF26616">
    <property type="entry name" value="CorA-like"/>
    <property type="match status" value="1"/>
</dbReference>
<dbReference type="Gene3D" id="1.20.58.340">
    <property type="entry name" value="Magnesium transport protein CorA, transmembrane region"/>
    <property type="match status" value="1"/>
</dbReference>
<organism evidence="3 4">
    <name type="scientific">Colletotrichum incanum</name>
    <name type="common">Soybean anthracnose fungus</name>
    <dbReference type="NCBI Taxonomy" id="1573173"/>
    <lineage>
        <taxon>Eukaryota</taxon>
        <taxon>Fungi</taxon>
        <taxon>Dikarya</taxon>
        <taxon>Ascomycota</taxon>
        <taxon>Pezizomycotina</taxon>
        <taxon>Sordariomycetes</taxon>
        <taxon>Hypocreomycetidae</taxon>
        <taxon>Glomerellales</taxon>
        <taxon>Glomerellaceae</taxon>
        <taxon>Colletotrichum</taxon>
        <taxon>Colletotrichum spaethianum species complex</taxon>
    </lineage>
</organism>
<dbReference type="Proteomes" id="UP000076584">
    <property type="component" value="Unassembled WGS sequence"/>
</dbReference>
<feature type="transmembrane region" description="Helical" evidence="1">
    <location>
        <begin position="303"/>
        <end position="326"/>
    </location>
</feature>
<feature type="domain" description="CorA-like transporter" evidence="2">
    <location>
        <begin position="1"/>
        <end position="169"/>
    </location>
</feature>
<dbReference type="STRING" id="1573173.A0A161VWP4"/>
<reference evidence="3 4" key="1">
    <citation type="submission" date="2015-06" db="EMBL/GenBank/DDBJ databases">
        <title>Survival trade-offs in plant roots during colonization by closely related pathogenic and mutualistic fungi.</title>
        <authorList>
            <person name="Hacquard S."/>
            <person name="Kracher B."/>
            <person name="Hiruma K."/>
            <person name="Weinman A."/>
            <person name="Muench P."/>
            <person name="Garrido Oter R."/>
            <person name="Ver Loren van Themaat E."/>
            <person name="Dallerey J.-F."/>
            <person name="Damm U."/>
            <person name="Henrissat B."/>
            <person name="Lespinet O."/>
            <person name="Thon M."/>
            <person name="Kemen E."/>
            <person name="McHardy A.C."/>
            <person name="Schulze-Lefert P."/>
            <person name="O'Connell R.J."/>
        </authorList>
    </citation>
    <scope>NUCLEOTIDE SEQUENCE [LARGE SCALE GENOMIC DNA]</scope>
    <source>
        <strain evidence="3 4">MAFF 238704</strain>
    </source>
</reference>
<keyword evidence="1" id="KW-1133">Transmembrane helix</keyword>
<evidence type="ECO:0000313" key="3">
    <source>
        <dbReference type="EMBL" id="KZL63053.1"/>
    </source>
</evidence>
<keyword evidence="1" id="KW-0472">Membrane</keyword>
<proteinExistence type="predicted"/>
<dbReference type="InterPro" id="IPR058257">
    <property type="entry name" value="CorA-like_dom"/>
</dbReference>
<accession>A0A161VWP4</accession>
<dbReference type="AlphaFoldDB" id="A0A161VWP4"/>
<evidence type="ECO:0000313" key="4">
    <source>
        <dbReference type="Proteomes" id="UP000076584"/>
    </source>
</evidence>
<gene>
    <name evidence="3" type="ORF">CI238_05908</name>
</gene>
<feature type="transmembrane region" description="Helical" evidence="1">
    <location>
        <begin position="346"/>
        <end position="367"/>
    </location>
</feature>